<evidence type="ECO:0000313" key="3">
    <source>
        <dbReference type="Proteomes" id="UP001255185"/>
    </source>
</evidence>
<reference evidence="2 3" key="1">
    <citation type="submission" date="2023-07" db="EMBL/GenBank/DDBJ databases">
        <title>Sorghum-associated microbial communities from plants grown in Nebraska, USA.</title>
        <authorList>
            <person name="Schachtman D."/>
        </authorList>
    </citation>
    <scope>NUCLEOTIDE SEQUENCE [LARGE SCALE GENOMIC DNA]</scope>
    <source>
        <strain evidence="2 3">3773</strain>
    </source>
</reference>
<feature type="signal peptide" evidence="1">
    <location>
        <begin position="1"/>
        <end position="22"/>
    </location>
</feature>
<dbReference type="RefSeq" id="WP_310025075.1">
    <property type="nucleotide sequence ID" value="NZ_JAVDVI010000004.1"/>
</dbReference>
<protein>
    <recommendedName>
        <fullName evidence="4">Lipocalin-like domain-containing protein</fullName>
    </recommendedName>
</protein>
<evidence type="ECO:0008006" key="4">
    <source>
        <dbReference type="Google" id="ProtNLM"/>
    </source>
</evidence>
<accession>A0ABU1TMC3</accession>
<keyword evidence="1" id="KW-0732">Signal</keyword>
<evidence type="ECO:0000256" key="1">
    <source>
        <dbReference type="SAM" id="SignalP"/>
    </source>
</evidence>
<evidence type="ECO:0000313" key="2">
    <source>
        <dbReference type="EMBL" id="MDR6967101.1"/>
    </source>
</evidence>
<feature type="chain" id="PRO_5047179185" description="Lipocalin-like domain-containing protein" evidence="1">
    <location>
        <begin position="23"/>
        <end position="140"/>
    </location>
</feature>
<sequence>MKITNLIIVAFLLVFLSSCCNNDDGNPVNQQIEGKWHLVQVSGGFVGINHVYEPGTISWEFNPSTNKLKVINTNTDDNMQDIFDTGTYDYGFQLNTATPEICPENILLNSIDYGCYTISSNNLIISQVETDGFLIKLIRF</sequence>
<dbReference type="PROSITE" id="PS51257">
    <property type="entry name" value="PROKAR_LIPOPROTEIN"/>
    <property type="match status" value="1"/>
</dbReference>
<keyword evidence="3" id="KW-1185">Reference proteome</keyword>
<name>A0ABU1TMC3_9FLAO</name>
<comment type="caution">
    <text evidence="2">The sequence shown here is derived from an EMBL/GenBank/DDBJ whole genome shotgun (WGS) entry which is preliminary data.</text>
</comment>
<dbReference type="Proteomes" id="UP001255185">
    <property type="component" value="Unassembled WGS sequence"/>
</dbReference>
<proteinExistence type="predicted"/>
<gene>
    <name evidence="2" type="ORF">J2X31_001108</name>
</gene>
<organism evidence="2 3">
    <name type="scientific">Flavobacterium arsenatis</name>
    <dbReference type="NCBI Taxonomy" id="1484332"/>
    <lineage>
        <taxon>Bacteria</taxon>
        <taxon>Pseudomonadati</taxon>
        <taxon>Bacteroidota</taxon>
        <taxon>Flavobacteriia</taxon>
        <taxon>Flavobacteriales</taxon>
        <taxon>Flavobacteriaceae</taxon>
        <taxon>Flavobacterium</taxon>
    </lineage>
</organism>
<dbReference type="EMBL" id="JAVDVI010000004">
    <property type="protein sequence ID" value="MDR6967101.1"/>
    <property type="molecule type" value="Genomic_DNA"/>
</dbReference>